<organism evidence="1 2">
    <name type="scientific">Fluviispira sanaruensis</name>
    <dbReference type="NCBI Taxonomy" id="2493639"/>
    <lineage>
        <taxon>Bacteria</taxon>
        <taxon>Pseudomonadati</taxon>
        <taxon>Bdellovibrionota</taxon>
        <taxon>Oligoflexia</taxon>
        <taxon>Silvanigrellales</taxon>
        <taxon>Silvanigrellaceae</taxon>
        <taxon>Fluviispira</taxon>
    </lineage>
</organism>
<dbReference type="EMBL" id="AP019368">
    <property type="protein sequence ID" value="BBH53811.1"/>
    <property type="molecule type" value="Genomic_DNA"/>
</dbReference>
<evidence type="ECO:0000313" key="2">
    <source>
        <dbReference type="Proteomes" id="UP000291236"/>
    </source>
</evidence>
<proteinExistence type="predicted"/>
<gene>
    <name evidence="1" type="ORF">JCM31447_22610</name>
</gene>
<reference evidence="1 2" key="1">
    <citation type="submission" date="2018-12" db="EMBL/GenBank/DDBJ databases">
        <title>Rubrispira sanarue gen. nov., sp., nov., a member of the order Silvanigrellales, isolated from a brackish lake in Hamamatsu Japan.</title>
        <authorList>
            <person name="Maejima Y."/>
            <person name="Iino T."/>
            <person name="Muraguchi Y."/>
            <person name="Fukuda K."/>
            <person name="Nojiri H."/>
            <person name="Ohkuma M."/>
            <person name="Moriuchi R."/>
            <person name="Dohra H."/>
            <person name="Kimbara K."/>
            <person name="Shintani M."/>
        </authorList>
    </citation>
    <scope>NUCLEOTIDE SEQUENCE [LARGE SCALE GENOMIC DNA]</scope>
    <source>
        <strain evidence="1 2">RF1110005</strain>
    </source>
</reference>
<dbReference type="KEGG" id="sbf:JCM31447_22610"/>
<sequence length="486" mass="55567">MKIDQNSVRESSKIRENILIKINKMIQELDPLDKEKENLYKILITKKSEREVAYNKFEEIKVKEVKLGKEVDIARGIYEKLFRKDPKSPKTAEAKKVLDDLVEDYTTLLDFEFYPAEKELARTSREVKLASDQYDYIYNRFEELLKPLQSLQAAADNITNSALNSYQRYALLEGISANLLFNSDTSNLVQKYQEKNKNINITWQPMLIKNALFNAYLKETDSMPDSTFSVLMDAYIPGVSYQTLKNLDPKIPLPSLNEKESKQDEFFGSTSGRVKLNLLGGCTYYDNVNQPVKANDINNISANIALNVNYTYQVKGRRSFTAKYHLYNLYTRIESKSTSRGWFSTSSAHSIVEEKDSGDWFEIKFNGDNGEFQYTPREQSEITAEQKKLLLDRVLILAGKQNAGSTPPSIIQPPISGILYAADRIERCNYYYCQVGSFFIGTIGSIFGGSNASSYFKTQANFWPEDKVNGYQILDRSSKVSFASKM</sequence>
<accession>A0A4P2VLQ2</accession>
<name>A0A4P2VLQ2_FLUSA</name>
<protein>
    <submittedName>
        <fullName evidence="1">Uncharacterized protein</fullName>
    </submittedName>
</protein>
<evidence type="ECO:0000313" key="1">
    <source>
        <dbReference type="EMBL" id="BBH53811.1"/>
    </source>
</evidence>
<dbReference type="AlphaFoldDB" id="A0A4P2VLQ2"/>
<keyword evidence="2" id="KW-1185">Reference proteome</keyword>
<dbReference type="Proteomes" id="UP000291236">
    <property type="component" value="Chromosome"/>
</dbReference>